<dbReference type="PANTHER" id="PTHR34207:SF2">
    <property type="entry name" value="PROTEIN BIC1"/>
    <property type="match status" value="1"/>
</dbReference>
<dbReference type="PANTHER" id="PTHR34207">
    <property type="entry name" value="PROTEIN BIC1"/>
    <property type="match status" value="1"/>
</dbReference>
<gene>
    <name evidence="2" type="ORF">CDL12_10538</name>
</gene>
<dbReference type="InterPro" id="IPR040374">
    <property type="entry name" value="BIC"/>
</dbReference>
<name>A0A2G9HGX7_9LAMI</name>
<reference evidence="3" key="1">
    <citation type="journal article" date="2018" name="Gigascience">
        <title>Genome assembly of the Pink Ipe (Handroanthus impetiginosus, Bignoniaceae), a highly valued, ecologically keystone Neotropical timber forest tree.</title>
        <authorList>
            <person name="Silva-Junior O.B."/>
            <person name="Grattapaglia D."/>
            <person name="Novaes E."/>
            <person name="Collevatti R.G."/>
        </authorList>
    </citation>
    <scope>NUCLEOTIDE SEQUENCE [LARGE SCALE GENOMIC DNA]</scope>
    <source>
        <strain evidence="3">cv. UFG-1</strain>
    </source>
</reference>
<organism evidence="2 3">
    <name type="scientific">Handroanthus impetiginosus</name>
    <dbReference type="NCBI Taxonomy" id="429701"/>
    <lineage>
        <taxon>Eukaryota</taxon>
        <taxon>Viridiplantae</taxon>
        <taxon>Streptophyta</taxon>
        <taxon>Embryophyta</taxon>
        <taxon>Tracheophyta</taxon>
        <taxon>Spermatophyta</taxon>
        <taxon>Magnoliopsida</taxon>
        <taxon>eudicotyledons</taxon>
        <taxon>Gunneridae</taxon>
        <taxon>Pentapetalae</taxon>
        <taxon>asterids</taxon>
        <taxon>lamiids</taxon>
        <taxon>Lamiales</taxon>
        <taxon>Bignoniaceae</taxon>
        <taxon>Crescentiina</taxon>
        <taxon>Tabebuia alliance</taxon>
        <taxon>Handroanthus</taxon>
    </lineage>
</organism>
<dbReference type="AlphaFoldDB" id="A0A2G9HGX7"/>
<dbReference type="OrthoDB" id="672067at2759"/>
<dbReference type="Proteomes" id="UP000231279">
    <property type="component" value="Unassembled WGS sequence"/>
</dbReference>
<evidence type="ECO:0008006" key="4">
    <source>
        <dbReference type="Google" id="ProtNLM"/>
    </source>
</evidence>
<feature type="compositionally biased region" description="Polar residues" evidence="1">
    <location>
        <begin position="1"/>
        <end position="12"/>
    </location>
</feature>
<feature type="region of interest" description="Disordered" evidence="1">
    <location>
        <begin position="1"/>
        <end position="87"/>
    </location>
</feature>
<dbReference type="CDD" id="cd22645">
    <property type="entry name" value="BIC1_CID"/>
    <property type="match status" value="1"/>
</dbReference>
<feature type="compositionally biased region" description="Basic and acidic residues" evidence="1">
    <location>
        <begin position="22"/>
        <end position="67"/>
    </location>
</feature>
<protein>
    <recommendedName>
        <fullName evidence="4">Protein BIC1</fullName>
    </recommendedName>
</protein>
<keyword evidence="3" id="KW-1185">Reference proteome</keyword>
<accession>A0A2G9HGX7</accession>
<evidence type="ECO:0000256" key="1">
    <source>
        <dbReference type="SAM" id="MobiDB-lite"/>
    </source>
</evidence>
<feature type="compositionally biased region" description="Basic and acidic residues" evidence="1">
    <location>
        <begin position="76"/>
        <end position="87"/>
    </location>
</feature>
<sequence length="156" mass="17848">MLPKNLNQSDPETQIPIILPSELKEAARESEIEKPFSTKDKNGSKKRKSEEELGHESHEREARRDCSIEEGTSTKAEAKSEENSNGRERLKRLRVEVAGRVWIPEMWGQEKLLKDWIDCTAFDATLMNSSIMSARASLVEEGRTASNTRFRIENRC</sequence>
<proteinExistence type="predicted"/>
<evidence type="ECO:0000313" key="3">
    <source>
        <dbReference type="Proteomes" id="UP000231279"/>
    </source>
</evidence>
<dbReference type="EMBL" id="NKXS01001794">
    <property type="protein sequence ID" value="PIN16807.1"/>
    <property type="molecule type" value="Genomic_DNA"/>
</dbReference>
<evidence type="ECO:0000313" key="2">
    <source>
        <dbReference type="EMBL" id="PIN16807.1"/>
    </source>
</evidence>
<comment type="caution">
    <text evidence="2">The sequence shown here is derived from an EMBL/GenBank/DDBJ whole genome shotgun (WGS) entry which is preliminary data.</text>
</comment>
<dbReference type="GO" id="GO:0009785">
    <property type="term" value="P:blue light signaling pathway"/>
    <property type="evidence" value="ECO:0007669"/>
    <property type="project" value="InterPro"/>
</dbReference>
<dbReference type="STRING" id="429701.A0A2G9HGX7"/>